<sequence length="68" mass="7968">MTRRDQDESDDDFMPIRQQKRKSLLLPKKNKELKLHKESVGSVHKKAKTARNEDIDDNDSDDPFISNN</sequence>
<reference evidence="2 3" key="1">
    <citation type="submission" date="2016-04" db="EMBL/GenBank/DDBJ databases">
        <title>Genome analyses suggest a sexual origin of heterokaryosis in a supposedly ancient asexual fungus.</title>
        <authorList>
            <person name="Ropars J."/>
            <person name="Sedzielewska K."/>
            <person name="Noel J."/>
            <person name="Charron P."/>
            <person name="Farinelli L."/>
            <person name="Marton T."/>
            <person name="Kruger M."/>
            <person name="Pelin A."/>
            <person name="Brachmann A."/>
            <person name="Corradi N."/>
        </authorList>
    </citation>
    <scope>NUCLEOTIDE SEQUENCE [LARGE SCALE GENOMIC DNA]</scope>
    <source>
        <strain evidence="2 3">C2</strain>
    </source>
</reference>
<dbReference type="AlphaFoldDB" id="A0A2N1MQT2"/>
<accession>A0A2N1MQT2</accession>
<feature type="region of interest" description="Disordered" evidence="1">
    <location>
        <begin position="1"/>
        <end position="68"/>
    </location>
</feature>
<proteinExistence type="predicted"/>
<gene>
    <name evidence="2" type="ORF">RhiirC2_788109</name>
</gene>
<dbReference type="EMBL" id="LLXL01001527">
    <property type="protein sequence ID" value="PKK63995.1"/>
    <property type="molecule type" value="Genomic_DNA"/>
</dbReference>
<protein>
    <submittedName>
        <fullName evidence="2">Uncharacterized protein</fullName>
    </submittedName>
</protein>
<dbReference type="VEuPathDB" id="FungiDB:FUN_006246"/>
<evidence type="ECO:0000256" key="1">
    <source>
        <dbReference type="SAM" id="MobiDB-lite"/>
    </source>
</evidence>
<reference evidence="2 3" key="2">
    <citation type="submission" date="2017-10" db="EMBL/GenBank/DDBJ databases">
        <title>Extensive intraspecific genome diversity in a model arbuscular mycorrhizal fungus.</title>
        <authorList>
            <person name="Chen E.C.H."/>
            <person name="Morin E."/>
            <person name="Baudet D."/>
            <person name="Noel J."/>
            <person name="Ndikumana S."/>
            <person name="Charron P."/>
            <person name="St-Onge C."/>
            <person name="Giorgi J."/>
            <person name="Grigoriev I.V."/>
            <person name="Roux C."/>
            <person name="Martin F.M."/>
            <person name="Corradi N."/>
        </authorList>
    </citation>
    <scope>NUCLEOTIDE SEQUENCE [LARGE SCALE GENOMIC DNA]</scope>
    <source>
        <strain evidence="2 3">C2</strain>
    </source>
</reference>
<comment type="caution">
    <text evidence="2">The sequence shown here is derived from an EMBL/GenBank/DDBJ whole genome shotgun (WGS) entry which is preliminary data.</text>
</comment>
<evidence type="ECO:0000313" key="3">
    <source>
        <dbReference type="Proteomes" id="UP000233469"/>
    </source>
</evidence>
<organism evidence="2 3">
    <name type="scientific">Rhizophagus irregularis</name>
    <dbReference type="NCBI Taxonomy" id="588596"/>
    <lineage>
        <taxon>Eukaryota</taxon>
        <taxon>Fungi</taxon>
        <taxon>Fungi incertae sedis</taxon>
        <taxon>Mucoromycota</taxon>
        <taxon>Glomeromycotina</taxon>
        <taxon>Glomeromycetes</taxon>
        <taxon>Glomerales</taxon>
        <taxon>Glomeraceae</taxon>
        <taxon>Rhizophagus</taxon>
    </lineage>
</organism>
<dbReference type="Proteomes" id="UP000233469">
    <property type="component" value="Unassembled WGS sequence"/>
</dbReference>
<name>A0A2N1MQT2_9GLOM</name>
<evidence type="ECO:0000313" key="2">
    <source>
        <dbReference type="EMBL" id="PKK63995.1"/>
    </source>
</evidence>
<feature type="compositionally biased region" description="Basic and acidic residues" evidence="1">
    <location>
        <begin position="29"/>
        <end position="39"/>
    </location>
</feature>